<organism evidence="1 2">
    <name type="scientific">Vanilla planifolia</name>
    <name type="common">Vanilla</name>
    <dbReference type="NCBI Taxonomy" id="51239"/>
    <lineage>
        <taxon>Eukaryota</taxon>
        <taxon>Viridiplantae</taxon>
        <taxon>Streptophyta</taxon>
        <taxon>Embryophyta</taxon>
        <taxon>Tracheophyta</taxon>
        <taxon>Spermatophyta</taxon>
        <taxon>Magnoliopsida</taxon>
        <taxon>Liliopsida</taxon>
        <taxon>Asparagales</taxon>
        <taxon>Orchidaceae</taxon>
        <taxon>Vanilloideae</taxon>
        <taxon>Vanilleae</taxon>
        <taxon>Vanilla</taxon>
    </lineage>
</organism>
<dbReference type="PANTHER" id="PTHR33702:SF5">
    <property type="entry name" value="OS01G0308600 PROTEIN"/>
    <property type="match status" value="1"/>
</dbReference>
<proteinExistence type="predicted"/>
<dbReference type="PANTHER" id="PTHR33702">
    <property type="entry name" value="BNAA09G40010D PROTEIN"/>
    <property type="match status" value="1"/>
</dbReference>
<dbReference type="AlphaFoldDB" id="A0A835V8V6"/>
<comment type="caution">
    <text evidence="1">The sequence shown here is derived from an EMBL/GenBank/DDBJ whole genome shotgun (WGS) entry which is preliminary data.</text>
</comment>
<dbReference type="OrthoDB" id="1898021at2759"/>
<accession>A0A835V8V6</accession>
<protein>
    <submittedName>
        <fullName evidence="1">Uncharacterized protein</fullName>
    </submittedName>
</protein>
<evidence type="ECO:0000313" key="1">
    <source>
        <dbReference type="EMBL" id="KAG0489772.1"/>
    </source>
</evidence>
<name>A0A835V8V6_VANPL</name>
<dbReference type="EMBL" id="JADCNM010000003">
    <property type="protein sequence ID" value="KAG0489772.1"/>
    <property type="molecule type" value="Genomic_DNA"/>
</dbReference>
<reference evidence="1 2" key="1">
    <citation type="journal article" date="2020" name="Nat. Food">
        <title>A phased Vanilla planifolia genome enables genetic improvement of flavour and production.</title>
        <authorList>
            <person name="Hasing T."/>
            <person name="Tang H."/>
            <person name="Brym M."/>
            <person name="Khazi F."/>
            <person name="Huang T."/>
            <person name="Chambers A.H."/>
        </authorList>
    </citation>
    <scope>NUCLEOTIDE SEQUENCE [LARGE SCALE GENOMIC DNA]</scope>
    <source>
        <tissue evidence="1">Leaf</tissue>
    </source>
</reference>
<evidence type="ECO:0000313" key="2">
    <source>
        <dbReference type="Proteomes" id="UP000639772"/>
    </source>
</evidence>
<gene>
    <name evidence="1" type="ORF">HPP92_006635</name>
</gene>
<sequence>MECHKGGLKRYWKQRAYGRLDGAGGRRVRNKVELGGGRRRRFWRVKISPKFRFVRLLSPRRLLARIRDAYVRMMLAFASSPALMGYGGDVFDGFQAPVKEYDERVILQIYKSLVATTGAGGPAAAGEISLHR</sequence>
<dbReference type="Proteomes" id="UP000639772">
    <property type="component" value="Chromosome 3"/>
</dbReference>